<dbReference type="PANTHER" id="PTHR34190:SF9">
    <property type="entry name" value="BZIP DOMAIN-CONTAINING PROTEIN"/>
    <property type="match status" value="1"/>
</dbReference>
<accession>A0A7I8LBR4</accession>
<evidence type="ECO:0000313" key="3">
    <source>
        <dbReference type="Proteomes" id="UP000663760"/>
    </source>
</evidence>
<evidence type="ECO:0000256" key="1">
    <source>
        <dbReference type="SAM" id="MobiDB-lite"/>
    </source>
</evidence>
<feature type="compositionally biased region" description="Low complexity" evidence="1">
    <location>
        <begin position="23"/>
        <end position="32"/>
    </location>
</feature>
<protein>
    <submittedName>
        <fullName evidence="2">Uncharacterized protein</fullName>
    </submittedName>
</protein>
<feature type="compositionally biased region" description="Basic and acidic residues" evidence="1">
    <location>
        <begin position="44"/>
        <end position="59"/>
    </location>
</feature>
<keyword evidence="3" id="KW-1185">Reference proteome</keyword>
<dbReference type="PANTHER" id="PTHR34190">
    <property type="entry name" value="EXPRESSED PROTEIN"/>
    <property type="match status" value="1"/>
</dbReference>
<sequence>MGGRLRRGIGPFGRKKCPPEPAPAATSAAAAPPSSPDSVLARLDQIDLRQQKLSKDRRQQKPPASSSMSSAIREVCLRGNLMDRLGLLESRILQVRCTSAGWKPDSFSSLSLSLSLSVSGKDPKEALEAAEKKASDVCKENKSARLYRRWFPVGC</sequence>
<reference evidence="2" key="1">
    <citation type="submission" date="2020-02" db="EMBL/GenBank/DDBJ databases">
        <authorList>
            <person name="Scholz U."/>
            <person name="Mascher M."/>
            <person name="Fiebig A."/>
        </authorList>
    </citation>
    <scope>NUCLEOTIDE SEQUENCE</scope>
</reference>
<name>A0A7I8LBR4_SPIIN</name>
<feature type="region of interest" description="Disordered" evidence="1">
    <location>
        <begin position="1"/>
        <end position="71"/>
    </location>
</feature>
<dbReference type="AlphaFoldDB" id="A0A7I8LBR4"/>
<proteinExistence type="predicted"/>
<dbReference type="Proteomes" id="UP000663760">
    <property type="component" value="Chromosome 14"/>
</dbReference>
<dbReference type="OrthoDB" id="1225832at2759"/>
<organism evidence="2 3">
    <name type="scientific">Spirodela intermedia</name>
    <name type="common">Intermediate duckweed</name>
    <dbReference type="NCBI Taxonomy" id="51605"/>
    <lineage>
        <taxon>Eukaryota</taxon>
        <taxon>Viridiplantae</taxon>
        <taxon>Streptophyta</taxon>
        <taxon>Embryophyta</taxon>
        <taxon>Tracheophyta</taxon>
        <taxon>Spermatophyta</taxon>
        <taxon>Magnoliopsida</taxon>
        <taxon>Liliopsida</taxon>
        <taxon>Araceae</taxon>
        <taxon>Lemnoideae</taxon>
        <taxon>Spirodela</taxon>
    </lineage>
</organism>
<evidence type="ECO:0000313" key="2">
    <source>
        <dbReference type="EMBL" id="CAA7407463.1"/>
    </source>
</evidence>
<gene>
    <name evidence="2" type="ORF">SI8410_14018141</name>
</gene>
<dbReference type="EMBL" id="LR746277">
    <property type="protein sequence ID" value="CAA7407463.1"/>
    <property type="molecule type" value="Genomic_DNA"/>
</dbReference>